<keyword evidence="6" id="KW-0963">Cytoplasm</keyword>
<evidence type="ECO:0000256" key="5">
    <source>
        <dbReference type="ARBA" id="ARBA00022691"/>
    </source>
</evidence>
<dbReference type="GO" id="GO:0071424">
    <property type="term" value="F:rRNA (cytosine-N4-)-methyltransferase activity"/>
    <property type="evidence" value="ECO:0007669"/>
    <property type="project" value="UniProtKB-UniRule"/>
</dbReference>
<dbReference type="FunFam" id="1.10.150.170:FF:000003">
    <property type="entry name" value="Ribosomal RNA small subunit methyltransferase H"/>
    <property type="match status" value="1"/>
</dbReference>
<dbReference type="NCBIfam" id="TIGR00006">
    <property type="entry name" value="16S rRNA (cytosine(1402)-N(4))-methyltransferase RsmH"/>
    <property type="match status" value="1"/>
</dbReference>
<evidence type="ECO:0000256" key="6">
    <source>
        <dbReference type="HAMAP-Rule" id="MF_01007"/>
    </source>
</evidence>
<evidence type="ECO:0000313" key="8">
    <source>
        <dbReference type="Proteomes" id="UP000050430"/>
    </source>
</evidence>
<keyword evidence="3 6" id="KW-0489">Methyltransferase</keyword>
<dbReference type="Gene3D" id="1.10.150.170">
    <property type="entry name" value="Putative methyltransferase TM0872, insert domain"/>
    <property type="match status" value="1"/>
</dbReference>
<keyword evidence="8" id="KW-1185">Reference proteome</keyword>
<comment type="catalytic activity">
    <reaction evidence="6">
        <text>cytidine(1402) in 16S rRNA + S-adenosyl-L-methionine = N(4)-methylcytidine(1402) in 16S rRNA + S-adenosyl-L-homocysteine + H(+)</text>
        <dbReference type="Rhea" id="RHEA:42928"/>
        <dbReference type="Rhea" id="RHEA-COMP:10286"/>
        <dbReference type="Rhea" id="RHEA-COMP:10287"/>
        <dbReference type="ChEBI" id="CHEBI:15378"/>
        <dbReference type="ChEBI" id="CHEBI:57856"/>
        <dbReference type="ChEBI" id="CHEBI:59789"/>
        <dbReference type="ChEBI" id="CHEBI:74506"/>
        <dbReference type="ChEBI" id="CHEBI:82748"/>
        <dbReference type="EC" id="2.1.1.199"/>
    </reaction>
</comment>
<feature type="binding site" evidence="6">
    <location>
        <position position="60"/>
    </location>
    <ligand>
        <name>S-adenosyl-L-methionine</name>
        <dbReference type="ChEBI" id="CHEBI:59789"/>
    </ligand>
</feature>
<dbReference type="Pfam" id="PF01795">
    <property type="entry name" value="Methyltransf_5"/>
    <property type="match status" value="1"/>
</dbReference>
<evidence type="ECO:0000256" key="2">
    <source>
        <dbReference type="ARBA" id="ARBA00022552"/>
    </source>
</evidence>
<dbReference type="GO" id="GO:0005737">
    <property type="term" value="C:cytoplasm"/>
    <property type="evidence" value="ECO:0007669"/>
    <property type="project" value="UniProtKB-SubCell"/>
</dbReference>
<gene>
    <name evidence="6" type="primary">rsmH</name>
    <name evidence="7" type="ORF">ADM99_10815</name>
</gene>
<dbReference type="HAMAP" id="MF_01007">
    <property type="entry name" value="16SrRNA_methyltr_H"/>
    <property type="match status" value="1"/>
</dbReference>
<feature type="binding site" evidence="6">
    <location>
        <begin position="40"/>
        <end position="42"/>
    </location>
    <ligand>
        <name>S-adenosyl-L-methionine</name>
        <dbReference type="ChEBI" id="CHEBI:59789"/>
    </ligand>
</feature>
<dbReference type="Proteomes" id="UP000050430">
    <property type="component" value="Unassembled WGS sequence"/>
</dbReference>
<dbReference type="STRING" id="229920.ADM99_10815"/>
<evidence type="ECO:0000313" key="7">
    <source>
        <dbReference type="EMBL" id="KPL71888.1"/>
    </source>
</evidence>
<keyword evidence="2 6" id="KW-0698">rRNA processing</keyword>
<dbReference type="InterPro" id="IPR002903">
    <property type="entry name" value="RsmH"/>
</dbReference>
<dbReference type="GO" id="GO:0070475">
    <property type="term" value="P:rRNA base methylation"/>
    <property type="evidence" value="ECO:0007669"/>
    <property type="project" value="UniProtKB-UniRule"/>
</dbReference>
<evidence type="ECO:0000256" key="1">
    <source>
        <dbReference type="ARBA" id="ARBA00010396"/>
    </source>
</evidence>
<dbReference type="InterPro" id="IPR029063">
    <property type="entry name" value="SAM-dependent_MTases_sf"/>
</dbReference>
<dbReference type="SUPFAM" id="SSF53335">
    <property type="entry name" value="S-adenosyl-L-methionine-dependent methyltransferases"/>
    <property type="match status" value="1"/>
</dbReference>
<dbReference type="PANTHER" id="PTHR11265">
    <property type="entry name" value="S-ADENOSYL-METHYLTRANSFERASE MRAW"/>
    <property type="match status" value="1"/>
</dbReference>
<dbReference type="EC" id="2.1.1.199" evidence="6"/>
<proteinExistence type="inferred from homology"/>
<dbReference type="PATRIC" id="fig|229920.5.peg.2078"/>
<dbReference type="AlphaFoldDB" id="A0A0P6WYW4"/>
<keyword evidence="5 6" id="KW-0949">S-adenosyl-L-methionine</keyword>
<keyword evidence="4 6" id="KW-0808">Transferase</keyword>
<evidence type="ECO:0000256" key="4">
    <source>
        <dbReference type="ARBA" id="ARBA00022679"/>
    </source>
</evidence>
<dbReference type="InterPro" id="IPR023397">
    <property type="entry name" value="SAM-dep_MeTrfase_MraW_recog"/>
</dbReference>
<dbReference type="EMBL" id="LGCK01000010">
    <property type="protein sequence ID" value="KPL71888.1"/>
    <property type="molecule type" value="Genomic_DNA"/>
</dbReference>
<feature type="binding site" evidence="6">
    <location>
        <position position="87"/>
    </location>
    <ligand>
        <name>S-adenosyl-L-methionine</name>
        <dbReference type="ChEBI" id="CHEBI:59789"/>
    </ligand>
</feature>
<comment type="subcellular location">
    <subcellularLocation>
        <location evidence="6">Cytoplasm</location>
    </subcellularLocation>
</comment>
<comment type="similarity">
    <text evidence="1 6">Belongs to the methyltransferase superfamily. RsmH family.</text>
</comment>
<dbReference type="SUPFAM" id="SSF81799">
    <property type="entry name" value="Putative methyltransferase TM0872, insert domain"/>
    <property type="match status" value="1"/>
</dbReference>
<dbReference type="PIRSF" id="PIRSF004486">
    <property type="entry name" value="MraW"/>
    <property type="match status" value="1"/>
</dbReference>
<comment type="function">
    <text evidence="6">Specifically methylates the N4 position of cytidine in position 1402 (C1402) of 16S rRNA.</text>
</comment>
<evidence type="ECO:0000256" key="3">
    <source>
        <dbReference type="ARBA" id="ARBA00022603"/>
    </source>
</evidence>
<reference evidence="7 8" key="1">
    <citation type="submission" date="2015-07" db="EMBL/GenBank/DDBJ databases">
        <title>Genome sequence of Leptolinea tardivitalis DSM 16556.</title>
        <authorList>
            <person name="Hemp J."/>
            <person name="Ward L.M."/>
            <person name="Pace L.A."/>
            <person name="Fischer W.W."/>
        </authorList>
    </citation>
    <scope>NUCLEOTIDE SEQUENCE [LARGE SCALE GENOMIC DNA]</scope>
    <source>
        <strain evidence="7 8">YMTK-2</strain>
    </source>
</reference>
<protein>
    <recommendedName>
        <fullName evidence="6">Ribosomal RNA small subunit methyltransferase H</fullName>
        <ecNumber evidence="6">2.1.1.199</ecNumber>
    </recommendedName>
    <alternativeName>
        <fullName evidence="6">16S rRNA m(4)C1402 methyltransferase</fullName>
    </alternativeName>
    <alternativeName>
        <fullName evidence="6">rRNA (cytosine-N(4)-)-methyltransferase RsmH</fullName>
    </alternativeName>
</protein>
<dbReference type="RefSeq" id="WP_062420559.1">
    <property type="nucleotide sequence ID" value="NZ_BBYA01000002.1"/>
</dbReference>
<dbReference type="PANTHER" id="PTHR11265:SF0">
    <property type="entry name" value="12S RRNA N4-METHYLCYTIDINE METHYLTRANSFERASE"/>
    <property type="match status" value="1"/>
</dbReference>
<name>A0A0P6WYW4_9CHLR</name>
<dbReference type="Gene3D" id="3.40.50.150">
    <property type="entry name" value="Vaccinia Virus protein VP39"/>
    <property type="match status" value="1"/>
</dbReference>
<comment type="caution">
    <text evidence="7">The sequence shown here is derived from an EMBL/GenBank/DDBJ whole genome shotgun (WGS) entry which is preliminary data.</text>
</comment>
<dbReference type="OrthoDB" id="9806637at2"/>
<feature type="binding site" evidence="6">
    <location>
        <position position="115"/>
    </location>
    <ligand>
        <name>S-adenosyl-L-methionine</name>
        <dbReference type="ChEBI" id="CHEBI:59789"/>
    </ligand>
</feature>
<accession>A0A0P6WYW4</accession>
<sequence length="313" mass="34732">MSDSSRDAGIPHQPVLYQPSIDALQPHDGGRYVDATLGAGGHARGILQYSSPTGQLLGLDRDESALSIARQRLSEFSGRTFFRHSSYVQMKTEVEKLGWSSVDGILMDLGLSSMQLDTPERGFSFRTDNPLDMRFDPTTGLSAADLVNTYREDELSRILWEYGEEPKSRRIASAIVQNRPITTTGQLAALVSRVYGPQRGEHHPATRTFQAIRIAVNDELGGLQNTLPIALSILKPGGRLAIITFHSLEDRIVKQFFQKESKDCLCPPSQPICTCGHKASIRLVQRKPVNPTNDEIKENPRARSARLRIAEKL</sequence>
<organism evidence="7 8">
    <name type="scientific">Leptolinea tardivitalis</name>
    <dbReference type="NCBI Taxonomy" id="229920"/>
    <lineage>
        <taxon>Bacteria</taxon>
        <taxon>Bacillati</taxon>
        <taxon>Chloroflexota</taxon>
        <taxon>Anaerolineae</taxon>
        <taxon>Anaerolineales</taxon>
        <taxon>Anaerolineaceae</taxon>
        <taxon>Leptolinea</taxon>
    </lineage>
</organism>
<feature type="binding site" evidence="6">
    <location>
        <position position="108"/>
    </location>
    <ligand>
        <name>S-adenosyl-L-methionine</name>
        <dbReference type="ChEBI" id="CHEBI:59789"/>
    </ligand>
</feature>